<evidence type="ECO:0000313" key="3">
    <source>
        <dbReference type="Proteomes" id="UP000811899"/>
    </source>
</evidence>
<keyword evidence="1" id="KW-0812">Transmembrane</keyword>
<dbReference type="PANTHER" id="PTHR34351:SF1">
    <property type="entry name" value="SLR1927 PROTEIN"/>
    <property type="match status" value="1"/>
</dbReference>
<name>A0AAW4L6P9_9BACT</name>
<keyword evidence="1" id="KW-0472">Membrane</keyword>
<reference evidence="2 3" key="1">
    <citation type="submission" date="2021-05" db="EMBL/GenBank/DDBJ databases">
        <title>The draft genome of Geobacter pelophilus DSM 12255.</title>
        <authorList>
            <person name="Xu Z."/>
            <person name="Masuda Y."/>
            <person name="Itoh H."/>
            <person name="Senoo K."/>
        </authorList>
    </citation>
    <scope>NUCLEOTIDE SEQUENCE [LARGE SCALE GENOMIC DNA]</scope>
    <source>
        <strain evidence="2 3">DSM 12255</strain>
    </source>
</reference>
<dbReference type="RefSeq" id="WP_214172620.1">
    <property type="nucleotide sequence ID" value="NZ_JAHCVJ010000007.1"/>
</dbReference>
<dbReference type="PANTHER" id="PTHR34351">
    <property type="entry name" value="SLR1927 PROTEIN-RELATED"/>
    <property type="match status" value="1"/>
</dbReference>
<protein>
    <submittedName>
        <fullName evidence="2">DUF58 domain-containing protein</fullName>
    </submittedName>
</protein>
<feature type="transmembrane region" description="Helical" evidence="1">
    <location>
        <begin position="12"/>
        <end position="34"/>
    </location>
</feature>
<sequence>MLGFAAVNTGNNLLYLIVSLLLGFMSISGLLGWLNIRGLECDLALNDEIYCNIPTLVTLTITNRKQYLDSFLLHVQAAGGIRLLTSLPKGETGSSSFIRTFTHRGRHSFDTAIISSPFPVNFFVRGMIVPIASDIVVFPAPATSGASPFKADSSAYGELLGTDRGLDGEMRTISDYTGVEPLKQIHWRLSARQEWFKIKELATTAHAPVILDLTAENNLMLEEKLSWATALINKACRENREVGLRLSQERVISPDKGRSHRLRLLRELALYA</sequence>
<gene>
    <name evidence="2" type="ORF">KI809_16195</name>
</gene>
<proteinExistence type="predicted"/>
<keyword evidence="1" id="KW-1133">Transmembrane helix</keyword>
<evidence type="ECO:0000313" key="2">
    <source>
        <dbReference type="EMBL" id="MBT0665852.1"/>
    </source>
</evidence>
<keyword evidence="3" id="KW-1185">Reference proteome</keyword>
<comment type="caution">
    <text evidence="2">The sequence shown here is derived from an EMBL/GenBank/DDBJ whole genome shotgun (WGS) entry which is preliminary data.</text>
</comment>
<dbReference type="AlphaFoldDB" id="A0AAW4L6P9"/>
<evidence type="ECO:0000256" key="1">
    <source>
        <dbReference type="SAM" id="Phobius"/>
    </source>
</evidence>
<dbReference type="Proteomes" id="UP000811899">
    <property type="component" value="Unassembled WGS sequence"/>
</dbReference>
<accession>A0AAW4L6P9</accession>
<dbReference type="EMBL" id="JAHCVJ010000007">
    <property type="protein sequence ID" value="MBT0665852.1"/>
    <property type="molecule type" value="Genomic_DNA"/>
</dbReference>
<organism evidence="2 3">
    <name type="scientific">Geoanaerobacter pelophilus</name>
    <dbReference type="NCBI Taxonomy" id="60036"/>
    <lineage>
        <taxon>Bacteria</taxon>
        <taxon>Pseudomonadati</taxon>
        <taxon>Thermodesulfobacteriota</taxon>
        <taxon>Desulfuromonadia</taxon>
        <taxon>Geobacterales</taxon>
        <taxon>Geobacteraceae</taxon>
        <taxon>Geoanaerobacter</taxon>
    </lineage>
</organism>